<evidence type="ECO:0000313" key="5">
    <source>
        <dbReference type="Proteomes" id="UP000185984"/>
    </source>
</evidence>
<protein>
    <recommendedName>
        <fullName evidence="6">Calcium-binding protein</fullName>
    </recommendedName>
</protein>
<dbReference type="RefSeq" id="WP_073551100.1">
    <property type="nucleotide sequence ID" value="NZ_CAWMVK010000010.1"/>
</dbReference>
<name>A0A1U7HH46_9CHRO</name>
<evidence type="ECO:0000256" key="2">
    <source>
        <dbReference type="ARBA" id="ARBA00022525"/>
    </source>
</evidence>
<dbReference type="AlphaFoldDB" id="A0A1U7HH46"/>
<dbReference type="Pfam" id="PF00353">
    <property type="entry name" value="HemolysinCabind"/>
    <property type="match status" value="7"/>
</dbReference>
<dbReference type="STRING" id="247279.NIES1031_19300"/>
<dbReference type="PROSITE" id="PS00330">
    <property type="entry name" value="HEMOLYSIN_CALCIUM"/>
    <property type="match status" value="2"/>
</dbReference>
<gene>
    <name evidence="4" type="ORF">NIES1031_19300</name>
</gene>
<evidence type="ECO:0008006" key="6">
    <source>
        <dbReference type="Google" id="ProtNLM"/>
    </source>
</evidence>
<dbReference type="EMBL" id="MRCC01000018">
    <property type="protein sequence ID" value="OKH22910.1"/>
    <property type="molecule type" value="Genomic_DNA"/>
</dbReference>
<dbReference type="PANTHER" id="PTHR38340">
    <property type="entry name" value="S-LAYER PROTEIN"/>
    <property type="match status" value="1"/>
</dbReference>
<evidence type="ECO:0000313" key="4">
    <source>
        <dbReference type="EMBL" id="OKH22910.1"/>
    </source>
</evidence>
<proteinExistence type="predicted"/>
<dbReference type="InterPro" id="IPR018511">
    <property type="entry name" value="Hemolysin-typ_Ca-bd_CS"/>
</dbReference>
<dbReference type="SUPFAM" id="SSF51120">
    <property type="entry name" value="beta-Roll"/>
    <property type="match status" value="3"/>
</dbReference>
<keyword evidence="2" id="KW-0964">Secreted</keyword>
<evidence type="ECO:0000256" key="1">
    <source>
        <dbReference type="ARBA" id="ARBA00004613"/>
    </source>
</evidence>
<accession>A0A1U7HH46</accession>
<comment type="caution">
    <text evidence="4">The sequence shown here is derived from an EMBL/GenBank/DDBJ whole genome shotgun (WGS) entry which is preliminary data.</text>
</comment>
<dbReference type="Proteomes" id="UP000185984">
    <property type="component" value="Unassembled WGS sequence"/>
</dbReference>
<dbReference type="PANTHER" id="PTHR38340:SF1">
    <property type="entry name" value="S-LAYER PROTEIN"/>
    <property type="match status" value="1"/>
</dbReference>
<keyword evidence="5" id="KW-1185">Reference proteome</keyword>
<dbReference type="Gene3D" id="2.150.10.10">
    <property type="entry name" value="Serralysin-like metalloprotease, C-terminal"/>
    <property type="match status" value="2"/>
</dbReference>
<dbReference type="InterPro" id="IPR001343">
    <property type="entry name" value="Hemolysn_Ca-bd"/>
</dbReference>
<reference evidence="4 5" key="1">
    <citation type="submission" date="2016-11" db="EMBL/GenBank/DDBJ databases">
        <title>Draft Genome Sequences of Nine Cyanobacterial Strains from Diverse Habitats.</title>
        <authorList>
            <person name="Zhu T."/>
            <person name="Hou S."/>
            <person name="Lu X."/>
            <person name="Hess W.R."/>
        </authorList>
    </citation>
    <scope>NUCLEOTIDE SEQUENCE [LARGE SCALE GENOMIC DNA]</scope>
    <source>
        <strain evidence="4 5">5.2 s.c.1</strain>
    </source>
</reference>
<dbReference type="InterPro" id="IPR011049">
    <property type="entry name" value="Serralysin-like_metalloprot_C"/>
</dbReference>
<feature type="region of interest" description="Disordered" evidence="3">
    <location>
        <begin position="117"/>
        <end position="138"/>
    </location>
</feature>
<dbReference type="OrthoDB" id="418880at2"/>
<organism evidence="4 5">
    <name type="scientific">Chroogloeocystis siderophila 5.2 s.c.1</name>
    <dbReference type="NCBI Taxonomy" id="247279"/>
    <lineage>
        <taxon>Bacteria</taxon>
        <taxon>Bacillati</taxon>
        <taxon>Cyanobacteriota</taxon>
        <taxon>Cyanophyceae</taxon>
        <taxon>Oscillatoriophycideae</taxon>
        <taxon>Chroococcales</taxon>
        <taxon>Chroococcaceae</taxon>
        <taxon>Chroogloeocystis</taxon>
    </lineage>
</organism>
<comment type="subcellular location">
    <subcellularLocation>
        <location evidence="1">Secreted</location>
    </subcellularLocation>
</comment>
<sequence length="375" mass="38677">MAIIKGTAGNDNLKGGLNNDKLYGYEGEDTLNGGAGIDTLIGGTGSDVYIVDTTTDVIIEYSGGGAHDTVKSSVSYTLGAYVNDLVLTGSRNINGTGNELDNIITGNSGRNVLRGFAGNDQLNGSNDKRSDTLYGGVGNDSLKGGSKDKLYGGAGNDRLIGDHVGFFDNPDDTIYMDGGDGNDYLYASHDAEMYGRRGNDTITGGTSVYIDGGDGDDLLNGDESTIYGGKGNDTITGSYSSLYGGDGDDVLSGIAEMEGGQGNDTLIAGDWDSGFIFSRPTDGIDTITNFAADKGHKIYVSASGFGGGLVEGELLPGQLKFGTSATEADDRFIYDTSSGALYFDVDGVLGTGSQVQLAILVGAPELTSSSIYVNS</sequence>
<dbReference type="PRINTS" id="PR00313">
    <property type="entry name" value="CABNDNGRPT"/>
</dbReference>
<evidence type="ECO:0000256" key="3">
    <source>
        <dbReference type="SAM" id="MobiDB-lite"/>
    </source>
</evidence>
<dbReference type="InterPro" id="IPR050557">
    <property type="entry name" value="RTX_toxin/Mannuronan_C5-epim"/>
</dbReference>
<dbReference type="GO" id="GO:0005509">
    <property type="term" value="F:calcium ion binding"/>
    <property type="evidence" value="ECO:0007669"/>
    <property type="project" value="InterPro"/>
</dbReference>
<dbReference type="GO" id="GO:0005576">
    <property type="term" value="C:extracellular region"/>
    <property type="evidence" value="ECO:0007669"/>
    <property type="project" value="UniProtKB-SubCell"/>
</dbReference>